<dbReference type="Pfam" id="PF20717">
    <property type="entry name" value="DUF6829"/>
    <property type="match status" value="1"/>
</dbReference>
<name>A0A1F5LCQ6_PENAI</name>
<evidence type="ECO:0000313" key="2">
    <source>
        <dbReference type="Proteomes" id="UP000177622"/>
    </source>
</evidence>
<reference evidence="1 2" key="1">
    <citation type="journal article" date="2016" name="Sci. Rep.">
        <title>Penicillium arizonense, a new, genome sequenced fungal species, reveals a high chemical diversity in secreted metabolites.</title>
        <authorList>
            <person name="Grijseels S."/>
            <person name="Nielsen J.C."/>
            <person name="Randelovic M."/>
            <person name="Nielsen J."/>
            <person name="Nielsen K.F."/>
            <person name="Workman M."/>
            <person name="Frisvad J.C."/>
        </authorList>
    </citation>
    <scope>NUCLEOTIDE SEQUENCE [LARGE SCALE GENOMIC DNA]</scope>
    <source>
        <strain evidence="1 2">CBS 141311</strain>
    </source>
</reference>
<sequence length="436" mass="49135">MDVSQSLKEACARPDSLFARSEEDLINLVYNEFPQDIDRLKRAYSIRDGPWTPPSTPSPSYILYKENYDEVNRTLVGFLALRWIHTDQYETFIGTQSPAPQLTRESFDWIRQFYAQVITDANTLYTLIYSIIINDLGKDPQLAIDYHTHTGEDISALNHDAILLQACKHGLIHSLDTLPAQDREDIFKAIQLGATFNFGQLAQAENAPACLTALLEMKGSKRSFQIRFMEQILDIAGAAGHMDWTCAKKLIQPIFEGYRHVYEVYEGVTTGTLTLRSGYDWILIRRAAVLCLEEGVREFDFEGDPRDRALMRLFCLGNVTTRDKALLYEAAWDALDEGTRGRLERALNVDGVKGEPAVQPTYMPALLGRVYGKDALVCAFRFLCRVMSATDIGDPEVVVIERSVYKVLKEVVESEAFQNDPTILEGVDVPEGVVAL</sequence>
<dbReference type="InterPro" id="IPR049232">
    <property type="entry name" value="DUF6829"/>
</dbReference>
<dbReference type="Proteomes" id="UP000177622">
    <property type="component" value="Unassembled WGS sequence"/>
</dbReference>
<dbReference type="AlphaFoldDB" id="A0A1F5LCQ6"/>
<evidence type="ECO:0000313" key="1">
    <source>
        <dbReference type="EMBL" id="OGE50721.1"/>
    </source>
</evidence>
<organism evidence="1 2">
    <name type="scientific">Penicillium arizonense</name>
    <dbReference type="NCBI Taxonomy" id="1835702"/>
    <lineage>
        <taxon>Eukaryota</taxon>
        <taxon>Fungi</taxon>
        <taxon>Dikarya</taxon>
        <taxon>Ascomycota</taxon>
        <taxon>Pezizomycotina</taxon>
        <taxon>Eurotiomycetes</taxon>
        <taxon>Eurotiomycetidae</taxon>
        <taxon>Eurotiales</taxon>
        <taxon>Aspergillaceae</taxon>
        <taxon>Penicillium</taxon>
    </lineage>
</organism>
<accession>A0A1F5LCQ6</accession>
<gene>
    <name evidence="1" type="ORF">PENARI_c016G01099</name>
</gene>
<protein>
    <submittedName>
        <fullName evidence="1">Uncharacterized protein</fullName>
    </submittedName>
</protein>
<keyword evidence="2" id="KW-1185">Reference proteome</keyword>
<comment type="caution">
    <text evidence="1">The sequence shown here is derived from an EMBL/GenBank/DDBJ whole genome shotgun (WGS) entry which is preliminary data.</text>
</comment>
<dbReference type="STRING" id="1835702.A0A1F5LCQ6"/>
<dbReference type="RefSeq" id="XP_022486167.1">
    <property type="nucleotide sequence ID" value="XM_022633957.1"/>
</dbReference>
<proteinExistence type="predicted"/>
<dbReference type="OrthoDB" id="5295627at2759"/>
<dbReference type="EMBL" id="LXJU01000016">
    <property type="protein sequence ID" value="OGE50721.1"/>
    <property type="molecule type" value="Genomic_DNA"/>
</dbReference>
<dbReference type="GeneID" id="34578691"/>